<dbReference type="InterPro" id="IPR001584">
    <property type="entry name" value="Integrase_cat-core"/>
</dbReference>
<dbReference type="PANTHER" id="PTHR48475">
    <property type="entry name" value="RIBONUCLEASE H"/>
    <property type="match status" value="1"/>
</dbReference>
<dbReference type="Gene3D" id="1.10.340.70">
    <property type="match status" value="1"/>
</dbReference>
<feature type="compositionally biased region" description="Basic and acidic residues" evidence="2">
    <location>
        <begin position="62"/>
        <end position="75"/>
    </location>
</feature>
<dbReference type="InterPro" id="IPR002156">
    <property type="entry name" value="RNaseH_domain"/>
</dbReference>
<dbReference type="PROSITE" id="PS50994">
    <property type="entry name" value="INTEGRASE"/>
    <property type="match status" value="1"/>
</dbReference>
<proteinExistence type="predicted"/>
<dbReference type="Gene3D" id="3.30.420.10">
    <property type="entry name" value="Ribonuclease H-like superfamily/Ribonuclease H"/>
    <property type="match status" value="2"/>
</dbReference>
<evidence type="ECO:0000313" key="5">
    <source>
        <dbReference type="RefSeq" id="XP_027086382.2"/>
    </source>
</evidence>
<reference evidence="5" key="2">
    <citation type="submission" date="2025-08" db="UniProtKB">
        <authorList>
            <consortium name="RefSeq"/>
        </authorList>
    </citation>
    <scope>IDENTIFICATION</scope>
    <source>
        <tissue evidence="5">Leaves</tissue>
    </source>
</reference>
<dbReference type="GO" id="GO:0004523">
    <property type="term" value="F:RNA-DNA hybrid ribonuclease activity"/>
    <property type="evidence" value="ECO:0007669"/>
    <property type="project" value="InterPro"/>
</dbReference>
<dbReference type="CDD" id="cd09279">
    <property type="entry name" value="RNase_HI_like"/>
    <property type="match status" value="1"/>
</dbReference>
<dbReference type="OrthoDB" id="1744372at2759"/>
<evidence type="ECO:0000256" key="1">
    <source>
        <dbReference type="SAM" id="Coils"/>
    </source>
</evidence>
<dbReference type="InterPro" id="IPR012337">
    <property type="entry name" value="RNaseH-like_sf"/>
</dbReference>
<feature type="region of interest" description="Disordered" evidence="2">
    <location>
        <begin position="55"/>
        <end position="77"/>
    </location>
</feature>
<accession>A0A6P6U8W0</accession>
<organism evidence="4 5">
    <name type="scientific">Coffea arabica</name>
    <name type="common">Arabian coffee</name>
    <dbReference type="NCBI Taxonomy" id="13443"/>
    <lineage>
        <taxon>Eukaryota</taxon>
        <taxon>Viridiplantae</taxon>
        <taxon>Streptophyta</taxon>
        <taxon>Embryophyta</taxon>
        <taxon>Tracheophyta</taxon>
        <taxon>Spermatophyta</taxon>
        <taxon>Magnoliopsida</taxon>
        <taxon>eudicotyledons</taxon>
        <taxon>Gunneridae</taxon>
        <taxon>Pentapetalae</taxon>
        <taxon>asterids</taxon>
        <taxon>lamiids</taxon>
        <taxon>Gentianales</taxon>
        <taxon>Rubiaceae</taxon>
        <taxon>Ixoroideae</taxon>
        <taxon>Gardenieae complex</taxon>
        <taxon>Bertiereae - Coffeeae clade</taxon>
        <taxon>Coffeeae</taxon>
        <taxon>Coffea</taxon>
    </lineage>
</organism>
<protein>
    <recommendedName>
        <fullName evidence="3">Integrase catalytic domain-containing protein</fullName>
    </recommendedName>
</protein>
<dbReference type="Pfam" id="PF00665">
    <property type="entry name" value="rve"/>
    <property type="match status" value="1"/>
</dbReference>
<dbReference type="PANTHER" id="PTHR48475:SF2">
    <property type="entry name" value="RIBONUCLEASE H"/>
    <property type="match status" value="1"/>
</dbReference>
<feature type="compositionally biased region" description="Polar residues" evidence="2">
    <location>
        <begin position="104"/>
        <end position="113"/>
    </location>
</feature>
<dbReference type="AlphaFoldDB" id="A0A6P6U8W0"/>
<dbReference type="SUPFAM" id="SSF53098">
    <property type="entry name" value="Ribonuclease H-like"/>
    <property type="match status" value="2"/>
</dbReference>
<sequence>MTDQPLKQILSKPEASGRMVRWAVELSEYDLSFQPRTAIKAQALADFIAEGVSFGQQESQDELTRDTAKAERAGEAAEVAQAAKSELIQDAAETRQAGEAAEVTQATKTSKAEQTIDAAEAKQGGEPAEVIQATKEAKAELIGNTAEAEQARNAVEAEQARNAVEVEQAAGKVGQSIPTWTLFVDRSSSKERCGAGLLLTSPMGDELAYALRFDFRASNNESEYETLVAGMMIARKLGAESIEVYSDSQLIVNQVGGSYEVKEEPLRKYVAKVHELRAQFKLFTLKQVPRNRNKRADALSKLASTSVGTLNKEVLMEVVRNRAYDQLKDSSRVEARRVLLKSRGYELSGGVLYKKSYLRPWLRCITPEEGDYILRELHEGICGNHVGPRVLAKKGMLSGYYWPTIFLDSAELIDLLGPFPRAPGGYEHVVVAVDYFTKWVEAEPLATISSRSVQNFLWRNIVCRFGILRVLVSDNGRQFADSSLQGWCAELGIRQHFTSVGHPQANGQVENVNRTILHGLKMRMESARTGWLDELPTILWAYRTTPRTATQEIPFALTYGAEAVIPAEIGVPSDRVQNFIALDNEDELRLNLDLLEGRREEAAIRMAKYKGQIARHYNARVRPLSFKPGDLVLRKNSVSRLQGTGKLGPNWEGPYVVKEANRAGYCKLTHLSGEEVPRTWHNSNLRIFH</sequence>
<dbReference type="GO" id="GO:0015074">
    <property type="term" value="P:DNA integration"/>
    <property type="evidence" value="ECO:0007669"/>
    <property type="project" value="InterPro"/>
</dbReference>
<dbReference type="InterPro" id="IPR036397">
    <property type="entry name" value="RNaseH_sf"/>
</dbReference>
<name>A0A6P6U8W0_COFAR</name>
<dbReference type="GO" id="GO:0003676">
    <property type="term" value="F:nucleic acid binding"/>
    <property type="evidence" value="ECO:0007669"/>
    <property type="project" value="InterPro"/>
</dbReference>
<feature type="coiled-coil region" evidence="1">
    <location>
        <begin position="585"/>
        <end position="612"/>
    </location>
</feature>
<dbReference type="Proteomes" id="UP001652660">
    <property type="component" value="Chromosome 9c"/>
</dbReference>
<evidence type="ECO:0000259" key="3">
    <source>
        <dbReference type="PROSITE" id="PS50994"/>
    </source>
</evidence>
<evidence type="ECO:0000256" key="2">
    <source>
        <dbReference type="SAM" id="MobiDB-lite"/>
    </source>
</evidence>
<dbReference type="Pfam" id="PF13456">
    <property type="entry name" value="RVT_3"/>
    <property type="match status" value="1"/>
</dbReference>
<dbReference type="RefSeq" id="XP_027086382.2">
    <property type="nucleotide sequence ID" value="XM_027230581.2"/>
</dbReference>
<dbReference type="GeneID" id="113708109"/>
<evidence type="ECO:0000313" key="4">
    <source>
        <dbReference type="Proteomes" id="UP001652660"/>
    </source>
</evidence>
<feature type="region of interest" description="Disordered" evidence="2">
    <location>
        <begin position="93"/>
        <end position="114"/>
    </location>
</feature>
<gene>
    <name evidence="5" type="primary">LOC113708109</name>
</gene>
<reference evidence="4" key="1">
    <citation type="journal article" date="2025" name="Foods">
        <title>Unveiling the Microbial Signatures of Arabica Coffee Cherries: Insights into Ripeness Specific Diversity, Functional Traits, and Implications for Quality and Safety.</title>
        <authorList>
            <consortium name="RefSeq"/>
            <person name="Tenea G.N."/>
            <person name="Cifuentes V."/>
            <person name="Reyes P."/>
            <person name="Cevallos-Vallejos M."/>
        </authorList>
    </citation>
    <scope>NUCLEOTIDE SEQUENCE [LARGE SCALE GENOMIC DNA]</scope>
</reference>
<feature type="domain" description="Integrase catalytic" evidence="3">
    <location>
        <begin position="399"/>
        <end position="562"/>
    </location>
</feature>
<keyword evidence="4" id="KW-1185">Reference proteome</keyword>
<keyword evidence="1" id="KW-0175">Coiled coil</keyword>